<proteinExistence type="predicted"/>
<protein>
    <submittedName>
        <fullName evidence="1">Uncharacterized protein</fullName>
    </submittedName>
</protein>
<reference evidence="1 2" key="1">
    <citation type="journal article" date="2016" name="Mol. Biol. Evol.">
        <title>Comparative Genomics of Early-Diverging Mushroom-Forming Fungi Provides Insights into the Origins of Lignocellulose Decay Capabilities.</title>
        <authorList>
            <person name="Nagy L.G."/>
            <person name="Riley R."/>
            <person name="Tritt A."/>
            <person name="Adam C."/>
            <person name="Daum C."/>
            <person name="Floudas D."/>
            <person name="Sun H."/>
            <person name="Yadav J.S."/>
            <person name="Pangilinan J."/>
            <person name="Larsson K.H."/>
            <person name="Matsuura K."/>
            <person name="Barry K."/>
            <person name="Labutti K."/>
            <person name="Kuo R."/>
            <person name="Ohm R.A."/>
            <person name="Bhattacharya S.S."/>
            <person name="Shirouzu T."/>
            <person name="Yoshinaga Y."/>
            <person name="Martin F.M."/>
            <person name="Grigoriev I.V."/>
            <person name="Hibbett D.S."/>
        </authorList>
    </citation>
    <scope>NUCLEOTIDE SEQUENCE [LARGE SCALE GENOMIC DNA]</scope>
    <source>
        <strain evidence="1 2">CBS 109695</strain>
    </source>
</reference>
<sequence length="191" mass="20812">MSSSAGQHPPILDGPVQWPMWKLRIKSEFDSRNIAGFAYGKVACYTTSSSTAPSIYPSISSHGSSSIKDTWDARDLVAHSTMISFISDGLITRLGPSIDGSSIMDTNWDGEGSVEDHLTGMRTKINTLVSYGRTLNNELLAFTLLYSLPDTLEFKATIKNITGQVTRNKRLTFADSEAAIITDTIISRSGK</sequence>
<dbReference type="Pfam" id="PF14223">
    <property type="entry name" value="Retrotran_gag_2"/>
    <property type="match status" value="1"/>
</dbReference>
<organism evidence="1 2">
    <name type="scientific">Athelia psychrophila</name>
    <dbReference type="NCBI Taxonomy" id="1759441"/>
    <lineage>
        <taxon>Eukaryota</taxon>
        <taxon>Fungi</taxon>
        <taxon>Dikarya</taxon>
        <taxon>Basidiomycota</taxon>
        <taxon>Agaricomycotina</taxon>
        <taxon>Agaricomycetes</taxon>
        <taxon>Agaricomycetidae</taxon>
        <taxon>Atheliales</taxon>
        <taxon>Atheliaceae</taxon>
        <taxon>Athelia</taxon>
    </lineage>
</organism>
<feature type="non-terminal residue" evidence="1">
    <location>
        <position position="191"/>
    </location>
</feature>
<dbReference type="EMBL" id="KV418325">
    <property type="protein sequence ID" value="KZP02765.1"/>
    <property type="molecule type" value="Genomic_DNA"/>
</dbReference>
<keyword evidence="2" id="KW-1185">Reference proteome</keyword>
<dbReference type="OrthoDB" id="2953744at2759"/>
<accession>A0A167TBJ9</accession>
<dbReference type="AlphaFoldDB" id="A0A167TBJ9"/>
<gene>
    <name evidence="1" type="ORF">FIBSPDRAFT_770125</name>
</gene>
<name>A0A167TBJ9_9AGAM</name>
<dbReference type="Proteomes" id="UP000076532">
    <property type="component" value="Unassembled WGS sequence"/>
</dbReference>
<evidence type="ECO:0000313" key="1">
    <source>
        <dbReference type="EMBL" id="KZP02765.1"/>
    </source>
</evidence>
<evidence type="ECO:0000313" key="2">
    <source>
        <dbReference type="Proteomes" id="UP000076532"/>
    </source>
</evidence>